<comment type="caution">
    <text evidence="2">The sequence shown here is derived from an EMBL/GenBank/DDBJ whole genome shotgun (WGS) entry which is preliminary data.</text>
</comment>
<keyword evidence="3" id="KW-1185">Reference proteome</keyword>
<organism evidence="2 3">
    <name type="scientific">Herpetosiphon gulosus</name>
    <dbReference type="NCBI Taxonomy" id="1973496"/>
    <lineage>
        <taxon>Bacteria</taxon>
        <taxon>Bacillati</taxon>
        <taxon>Chloroflexota</taxon>
        <taxon>Chloroflexia</taxon>
        <taxon>Herpetosiphonales</taxon>
        <taxon>Herpetosiphonaceae</taxon>
        <taxon>Herpetosiphon</taxon>
    </lineage>
</organism>
<accession>A0ABP9WYW6</accession>
<feature type="region of interest" description="Disordered" evidence="1">
    <location>
        <begin position="410"/>
        <end position="436"/>
    </location>
</feature>
<sequence>MAQPTVAEREAFIWMQGRMVELLMRYDAQRFAETFGEQIAEQERFEHPLLEQYRRLAVLFYLRDELFETILPRIKRRLSVASPREVQVEELPPRGRIDWARTIAATWANRPGELPLDVHTRQRRRHFATPENLLTVATLLEYRMAVQHLLAVEIARDDMQALRHPLNEIVDTCTRELVFPQFVGLINAAEEILSGYSSQTIDELERSIAEQQIPGRNSAYDDLLIWRHKLASLRLLDRTHNDEPLTMLGSSPSRDNYLYQMWIFYELAAFLEYKGIEVKWEDRPNASNTRRHTLSFDWGTEPVKYRMTHDLEIPIWWEDVPPLQINKNSAPRVRPDFYITRIEPQQVVDGATKIWQEPGYMLDAKYYKPHTSAQAASDPLKRMIADLNLTGGRHGALLFAFLQAAEPKSRPAFAGDDDQAHQETREAEQPKLDQPLSDQNLFKPLYQIQPLATIQPSAPDMRVLLWQAQPQFAMDNQQLHQLFETLLAHVHKQLSQRVAVRCHGVFLDQLSTNAHGQIASIAGLVQRDGQQLAGSLDDLLLCPKPHIAPWRVDLVHVDDCCNNAMVCHIKGMDRVQPPRRLVELQDVIDTIKATRDSTKTPNQEILETATTQVRMVVKRYQQFIQPNLADYLAWLRNRLEIDDLFDETPLFDSNSRETLALARFLWEQTEQLRAANFAGPTLLFTGVLELITRNTLYRVTPVLYGTNGKELMQTLGTLGNAKFYGGQTFLTLEKHIVNNGHWNANIAPGQQLPFTKWIDMLSQIVSIRNQAAHEAMVSKHNFETLIQHYFGSLRYGYGLLNGLLLAWKP</sequence>
<feature type="compositionally biased region" description="Basic and acidic residues" evidence="1">
    <location>
        <begin position="418"/>
        <end position="431"/>
    </location>
</feature>
<proteinExistence type="predicted"/>
<evidence type="ECO:0000313" key="3">
    <source>
        <dbReference type="Proteomes" id="UP001428290"/>
    </source>
</evidence>
<reference evidence="2 3" key="1">
    <citation type="submission" date="2024-02" db="EMBL/GenBank/DDBJ databases">
        <title>Herpetosiphon gulosus NBRC 112829.</title>
        <authorList>
            <person name="Ichikawa N."/>
            <person name="Katano-Makiyama Y."/>
            <person name="Hidaka K."/>
        </authorList>
    </citation>
    <scope>NUCLEOTIDE SEQUENCE [LARGE SCALE GENOMIC DNA]</scope>
    <source>
        <strain evidence="2 3">NBRC 112829</strain>
    </source>
</reference>
<gene>
    <name evidence="2" type="ORF">Hgul01_01566</name>
</gene>
<dbReference type="RefSeq" id="WP_345721392.1">
    <property type="nucleotide sequence ID" value="NZ_BAABRU010000005.1"/>
</dbReference>
<name>A0ABP9WYW6_9CHLR</name>
<evidence type="ECO:0008006" key="4">
    <source>
        <dbReference type="Google" id="ProtNLM"/>
    </source>
</evidence>
<dbReference type="Proteomes" id="UP001428290">
    <property type="component" value="Unassembled WGS sequence"/>
</dbReference>
<evidence type="ECO:0000313" key="2">
    <source>
        <dbReference type="EMBL" id="GAA5527773.1"/>
    </source>
</evidence>
<protein>
    <recommendedName>
        <fullName evidence="4">DUF2357 domain-containing protein</fullName>
    </recommendedName>
</protein>
<dbReference type="EMBL" id="BAABRU010000005">
    <property type="protein sequence ID" value="GAA5527773.1"/>
    <property type="molecule type" value="Genomic_DNA"/>
</dbReference>
<evidence type="ECO:0000256" key="1">
    <source>
        <dbReference type="SAM" id="MobiDB-lite"/>
    </source>
</evidence>